<proteinExistence type="predicted"/>
<evidence type="ECO:0000313" key="2">
    <source>
        <dbReference type="Proteomes" id="UP000028500"/>
    </source>
</evidence>
<organism evidence="1 2">
    <name type="scientific">Xenorhabdus bovienii str. kraussei Quebec</name>
    <dbReference type="NCBI Taxonomy" id="1398203"/>
    <lineage>
        <taxon>Bacteria</taxon>
        <taxon>Pseudomonadati</taxon>
        <taxon>Pseudomonadota</taxon>
        <taxon>Gammaproteobacteria</taxon>
        <taxon>Enterobacterales</taxon>
        <taxon>Morganellaceae</taxon>
        <taxon>Xenorhabdus</taxon>
    </lineage>
</organism>
<dbReference type="Proteomes" id="UP000028500">
    <property type="component" value="Unassembled WGS sequence"/>
</dbReference>
<dbReference type="EMBL" id="CBSY010000041">
    <property type="protein sequence ID" value="CDH18556.1"/>
    <property type="molecule type" value="Genomic_DNA"/>
</dbReference>
<reference evidence="1" key="1">
    <citation type="submission" date="2013-07" db="EMBL/GenBank/DDBJ databases">
        <title>Sub-species coevolution in mutualistic symbiosis.</title>
        <authorList>
            <person name="Murfin K."/>
            <person name="Klassen J."/>
            <person name="Lee M."/>
            <person name="Forst S."/>
            <person name="Stock P."/>
            <person name="Goodrich-Blair H."/>
        </authorList>
    </citation>
    <scope>NUCLEOTIDE SEQUENCE [LARGE SCALE GENOMIC DNA]</scope>
    <source>
        <strain evidence="1">Kraussei Quebec</strain>
    </source>
</reference>
<gene>
    <name evidence="1" type="ORF">XBKQ1_1350001</name>
</gene>
<comment type="caution">
    <text evidence="1">The sequence shown here is derived from an EMBL/GenBank/DDBJ whole genome shotgun (WGS) entry which is preliminary data.</text>
</comment>
<name>A0A077PD10_XENBV</name>
<dbReference type="HOGENOM" id="CLU_3142321_0_0_6"/>
<protein>
    <submittedName>
        <fullName evidence="1">Uncharacterized protein</fullName>
    </submittedName>
</protein>
<keyword evidence="2" id="KW-1185">Reference proteome</keyword>
<sequence length="49" mass="5693">MNSYLDSENEIVNLNMFTWGGISERVKPNNDLNYFLKHTFGGLVFKPIK</sequence>
<accession>A0A077PD10</accession>
<evidence type="ECO:0000313" key="1">
    <source>
        <dbReference type="EMBL" id="CDH18556.1"/>
    </source>
</evidence>
<dbReference type="AlphaFoldDB" id="A0A077PD10"/>